<dbReference type="PANTHER" id="PTHR13542">
    <property type="entry name" value="LSM12 HOMOLOG"/>
    <property type="match status" value="1"/>
</dbReference>
<dbReference type="AlphaFoldDB" id="A0A5B0RBI4"/>
<feature type="compositionally biased region" description="Low complexity" evidence="1">
    <location>
        <begin position="277"/>
        <end position="304"/>
    </location>
</feature>
<accession>A0A5B0RBI4</accession>
<reference evidence="3 4" key="1">
    <citation type="submission" date="2019-05" db="EMBL/GenBank/DDBJ databases">
        <title>Emergence of the Ug99 lineage of the wheat stem rust pathogen through somatic hybridization.</title>
        <authorList>
            <person name="Li F."/>
            <person name="Upadhyaya N.M."/>
            <person name="Sperschneider J."/>
            <person name="Matny O."/>
            <person name="Nguyen-Phuc H."/>
            <person name="Mago R."/>
            <person name="Raley C."/>
            <person name="Miller M.E."/>
            <person name="Silverstein K.A.T."/>
            <person name="Henningsen E."/>
            <person name="Hirsch C.D."/>
            <person name="Visser B."/>
            <person name="Pretorius Z.A."/>
            <person name="Steffenson B.J."/>
            <person name="Schwessinger B."/>
            <person name="Dodds P.N."/>
            <person name="Figueroa M."/>
        </authorList>
    </citation>
    <scope>NUCLEOTIDE SEQUENCE [LARGE SCALE GENOMIC DNA]</scope>
    <source>
        <strain evidence="3 4">Ug99</strain>
    </source>
</reference>
<organism evidence="3 4">
    <name type="scientific">Puccinia graminis f. sp. tritici</name>
    <dbReference type="NCBI Taxonomy" id="56615"/>
    <lineage>
        <taxon>Eukaryota</taxon>
        <taxon>Fungi</taxon>
        <taxon>Dikarya</taxon>
        <taxon>Basidiomycota</taxon>
        <taxon>Pucciniomycotina</taxon>
        <taxon>Pucciniomycetes</taxon>
        <taxon>Pucciniales</taxon>
        <taxon>Pucciniaceae</taxon>
        <taxon>Puccinia</taxon>
    </lineage>
</organism>
<evidence type="ECO:0000256" key="1">
    <source>
        <dbReference type="SAM" id="MobiDB-lite"/>
    </source>
</evidence>
<dbReference type="Pfam" id="PF09793">
    <property type="entry name" value="AD"/>
    <property type="match status" value="1"/>
</dbReference>
<dbReference type="InterPro" id="IPR047574">
    <property type="entry name" value="AD"/>
</dbReference>
<feature type="compositionally biased region" description="Low complexity" evidence="1">
    <location>
        <begin position="13"/>
        <end position="40"/>
    </location>
</feature>
<dbReference type="Proteomes" id="UP000325313">
    <property type="component" value="Unassembled WGS sequence"/>
</dbReference>
<dbReference type="OMA" id="CPITNLI"/>
<feature type="region of interest" description="Disordered" evidence="1">
    <location>
        <begin position="265"/>
        <end position="304"/>
    </location>
</feature>
<proteinExistence type="predicted"/>
<name>A0A5B0RBI4_PUCGR</name>
<dbReference type="PROSITE" id="PS52001">
    <property type="entry name" value="AD"/>
    <property type="match status" value="1"/>
</dbReference>
<comment type="caution">
    <text evidence="3">The sequence shown here is derived from an EMBL/GenBank/DDBJ whole genome shotgun (WGS) entry which is preliminary data.</text>
</comment>
<dbReference type="InterPro" id="IPR039683">
    <property type="entry name" value="Lsm12-like"/>
</dbReference>
<protein>
    <recommendedName>
        <fullName evidence="2">AD domain-containing protein</fullName>
    </recommendedName>
</protein>
<sequence length="304" mass="32539">MSRTASPSHTRRQSSNNYGNNNQSNNHSFRSRPGGVPSSSGSGGGRMNSGRVPSPALMGGAGGGPQTSSNQAGFSSIRNIGLLLGWNVKFKLNEGPGVDRWEEGMIWCYDPIPGVVILQCPGNSKGCHTYRMIKVNQIKDLQVGSLLEPLPPNPSGLIPKILEPVRPIHVTAIAMREAQAVAADDAKRARIGHGVSRWAQEIFDALGKTLPVRWHQTSIIILDDVLLPGPFYRSEDVKVSGGNADRMSRVKQVLEGEWSRLLRTEEGKQMELEARNSASSSSSSSVATATAATTTTTTTPTPAS</sequence>
<dbReference type="SMART" id="SM00995">
    <property type="entry name" value="AD"/>
    <property type="match status" value="1"/>
</dbReference>
<feature type="domain" description="AD" evidence="2">
    <location>
        <begin position="166"/>
        <end position="262"/>
    </location>
</feature>
<evidence type="ECO:0000313" key="4">
    <source>
        <dbReference type="Proteomes" id="UP000325313"/>
    </source>
</evidence>
<feature type="compositionally biased region" description="Basic and acidic residues" evidence="1">
    <location>
        <begin position="265"/>
        <end position="274"/>
    </location>
</feature>
<dbReference type="InterPro" id="IPR019181">
    <property type="entry name" value="LSM12_ABD"/>
</dbReference>
<feature type="region of interest" description="Disordered" evidence="1">
    <location>
        <begin position="1"/>
        <end position="72"/>
    </location>
</feature>
<gene>
    <name evidence="3" type="ORF">PGTUg99_003009</name>
</gene>
<dbReference type="EMBL" id="VDEP01000218">
    <property type="protein sequence ID" value="KAA1122732.1"/>
    <property type="molecule type" value="Genomic_DNA"/>
</dbReference>
<evidence type="ECO:0000313" key="3">
    <source>
        <dbReference type="EMBL" id="KAA1122732.1"/>
    </source>
</evidence>
<evidence type="ECO:0000259" key="2">
    <source>
        <dbReference type="PROSITE" id="PS52001"/>
    </source>
</evidence>